<evidence type="ECO:0000313" key="3">
    <source>
        <dbReference type="Proteomes" id="UP000828390"/>
    </source>
</evidence>
<comment type="caution">
    <text evidence="2">The sequence shown here is derived from an EMBL/GenBank/DDBJ whole genome shotgun (WGS) entry which is preliminary data.</text>
</comment>
<gene>
    <name evidence="2" type="ORF">DPMN_121062</name>
</gene>
<keyword evidence="1" id="KW-0472">Membrane</keyword>
<keyword evidence="1" id="KW-1133">Transmembrane helix</keyword>
<keyword evidence="3" id="KW-1185">Reference proteome</keyword>
<evidence type="ECO:0000256" key="1">
    <source>
        <dbReference type="SAM" id="Phobius"/>
    </source>
</evidence>
<dbReference type="Proteomes" id="UP000828390">
    <property type="component" value="Unassembled WGS sequence"/>
</dbReference>
<protein>
    <submittedName>
        <fullName evidence="2">Uncharacterized protein</fullName>
    </submittedName>
</protein>
<organism evidence="2 3">
    <name type="scientific">Dreissena polymorpha</name>
    <name type="common">Zebra mussel</name>
    <name type="synonym">Mytilus polymorpha</name>
    <dbReference type="NCBI Taxonomy" id="45954"/>
    <lineage>
        <taxon>Eukaryota</taxon>
        <taxon>Metazoa</taxon>
        <taxon>Spiralia</taxon>
        <taxon>Lophotrochozoa</taxon>
        <taxon>Mollusca</taxon>
        <taxon>Bivalvia</taxon>
        <taxon>Autobranchia</taxon>
        <taxon>Heteroconchia</taxon>
        <taxon>Euheterodonta</taxon>
        <taxon>Imparidentia</taxon>
        <taxon>Neoheterodontei</taxon>
        <taxon>Myida</taxon>
        <taxon>Dreissenoidea</taxon>
        <taxon>Dreissenidae</taxon>
        <taxon>Dreissena</taxon>
    </lineage>
</organism>
<proteinExistence type="predicted"/>
<dbReference type="AlphaFoldDB" id="A0A9D4GPT2"/>
<dbReference type="EMBL" id="JAIWYP010000005">
    <property type="protein sequence ID" value="KAH3819329.1"/>
    <property type="molecule type" value="Genomic_DNA"/>
</dbReference>
<name>A0A9D4GPT2_DREPO</name>
<feature type="transmembrane region" description="Helical" evidence="1">
    <location>
        <begin position="38"/>
        <end position="62"/>
    </location>
</feature>
<reference evidence="2" key="1">
    <citation type="journal article" date="2019" name="bioRxiv">
        <title>The Genome of the Zebra Mussel, Dreissena polymorpha: A Resource for Invasive Species Research.</title>
        <authorList>
            <person name="McCartney M.A."/>
            <person name="Auch B."/>
            <person name="Kono T."/>
            <person name="Mallez S."/>
            <person name="Zhang Y."/>
            <person name="Obille A."/>
            <person name="Becker A."/>
            <person name="Abrahante J.E."/>
            <person name="Garbe J."/>
            <person name="Badalamenti J.P."/>
            <person name="Herman A."/>
            <person name="Mangelson H."/>
            <person name="Liachko I."/>
            <person name="Sullivan S."/>
            <person name="Sone E.D."/>
            <person name="Koren S."/>
            <person name="Silverstein K.A.T."/>
            <person name="Beckman K.B."/>
            <person name="Gohl D.M."/>
        </authorList>
    </citation>
    <scope>NUCLEOTIDE SEQUENCE</scope>
    <source>
        <strain evidence="2">Duluth1</strain>
        <tissue evidence="2">Whole animal</tissue>
    </source>
</reference>
<keyword evidence="1" id="KW-0812">Transmembrane</keyword>
<sequence>MYPSTVPFFVSEPYWRDRIFWHPSQVTKARTRAISRSWGAVSAMATPINVPFGLIGFVWLNYDVNTFLTCSMVKGYIALLLD</sequence>
<evidence type="ECO:0000313" key="2">
    <source>
        <dbReference type="EMBL" id="KAH3819329.1"/>
    </source>
</evidence>
<accession>A0A9D4GPT2</accession>
<reference evidence="2" key="2">
    <citation type="submission" date="2020-11" db="EMBL/GenBank/DDBJ databases">
        <authorList>
            <person name="McCartney M.A."/>
            <person name="Auch B."/>
            <person name="Kono T."/>
            <person name="Mallez S."/>
            <person name="Becker A."/>
            <person name="Gohl D.M."/>
            <person name="Silverstein K.A.T."/>
            <person name="Koren S."/>
            <person name="Bechman K.B."/>
            <person name="Herman A."/>
            <person name="Abrahante J.E."/>
            <person name="Garbe J."/>
        </authorList>
    </citation>
    <scope>NUCLEOTIDE SEQUENCE</scope>
    <source>
        <strain evidence="2">Duluth1</strain>
        <tissue evidence="2">Whole animal</tissue>
    </source>
</reference>